<dbReference type="InterPro" id="IPR018060">
    <property type="entry name" value="HTH_AraC"/>
</dbReference>
<dbReference type="EMBL" id="JWJG01000028">
    <property type="protein sequence ID" value="KIF83891.1"/>
    <property type="molecule type" value="Genomic_DNA"/>
</dbReference>
<dbReference type="PANTHER" id="PTHR46796:SF2">
    <property type="entry name" value="TRANSCRIPTIONAL REGULATORY PROTEIN"/>
    <property type="match status" value="1"/>
</dbReference>
<dbReference type="GO" id="GO:0043565">
    <property type="term" value="F:sequence-specific DNA binding"/>
    <property type="evidence" value="ECO:0007669"/>
    <property type="project" value="InterPro"/>
</dbReference>
<dbReference type="InterPro" id="IPR009057">
    <property type="entry name" value="Homeodomain-like_sf"/>
</dbReference>
<dbReference type="SMART" id="SM00342">
    <property type="entry name" value="HTH_ARAC"/>
    <property type="match status" value="1"/>
</dbReference>
<accession>A0A0C2C0S8</accession>
<comment type="caution">
    <text evidence="6">The sequence shown here is derived from an EMBL/GenBank/DDBJ whole genome shotgun (WGS) entry which is preliminary data.</text>
</comment>
<keyword evidence="4" id="KW-0804">Transcription</keyword>
<protein>
    <submittedName>
        <fullName evidence="6">AraC family transcriptional regulator</fullName>
    </submittedName>
</protein>
<dbReference type="PANTHER" id="PTHR46796">
    <property type="entry name" value="HTH-TYPE TRANSCRIPTIONAL ACTIVATOR RHAS-RELATED"/>
    <property type="match status" value="1"/>
</dbReference>
<name>A0A0C2C0S8_9BURK</name>
<reference evidence="6 7" key="1">
    <citation type="submission" date="2014-12" db="EMBL/GenBank/DDBJ databases">
        <title>Denitrispirillum autotrophicum gen. nov., sp. nov., Denitrifying, Facultatively Autotrophic Bacteria Isolated from Rice Paddy Soil.</title>
        <authorList>
            <person name="Ishii S."/>
            <person name="Ashida N."/>
            <person name="Ohno H."/>
            <person name="Otsuka S."/>
            <person name="Yokota A."/>
            <person name="Senoo K."/>
        </authorList>
    </citation>
    <scope>NUCLEOTIDE SEQUENCE [LARGE SCALE GENOMIC DNA]</scope>
    <source>
        <strain evidence="6 7">TSA66</strain>
    </source>
</reference>
<dbReference type="STRING" id="709839.TSA66_21130"/>
<dbReference type="InterPro" id="IPR020449">
    <property type="entry name" value="Tscrpt_reg_AraC-type_HTH"/>
</dbReference>
<dbReference type="OrthoDB" id="9809338at2"/>
<keyword evidence="7" id="KW-1185">Reference proteome</keyword>
<dbReference type="InterPro" id="IPR003313">
    <property type="entry name" value="AraC-bd"/>
</dbReference>
<gene>
    <name evidence="6" type="ORF">TSA66_21130</name>
</gene>
<dbReference type="RefSeq" id="WP_040041394.1">
    <property type="nucleotide sequence ID" value="NZ_JWJG01000028.1"/>
</dbReference>
<feature type="domain" description="HTH araC/xylS-type" evidence="5">
    <location>
        <begin position="177"/>
        <end position="273"/>
    </location>
</feature>
<organism evidence="6 7">
    <name type="scientific">Noviherbaspirillum autotrophicum</name>
    <dbReference type="NCBI Taxonomy" id="709839"/>
    <lineage>
        <taxon>Bacteria</taxon>
        <taxon>Pseudomonadati</taxon>
        <taxon>Pseudomonadota</taxon>
        <taxon>Betaproteobacteria</taxon>
        <taxon>Burkholderiales</taxon>
        <taxon>Oxalobacteraceae</taxon>
        <taxon>Noviherbaspirillum</taxon>
    </lineage>
</organism>
<evidence type="ECO:0000259" key="5">
    <source>
        <dbReference type="PROSITE" id="PS01124"/>
    </source>
</evidence>
<dbReference type="Pfam" id="PF02311">
    <property type="entry name" value="AraC_binding"/>
    <property type="match status" value="1"/>
</dbReference>
<dbReference type="AlphaFoldDB" id="A0A0C2C0S8"/>
<dbReference type="Gene3D" id="1.10.10.60">
    <property type="entry name" value="Homeodomain-like"/>
    <property type="match status" value="2"/>
</dbReference>
<keyword evidence="1" id="KW-0805">Transcription regulation</keyword>
<evidence type="ECO:0000313" key="7">
    <source>
        <dbReference type="Proteomes" id="UP000031572"/>
    </source>
</evidence>
<evidence type="ECO:0000256" key="2">
    <source>
        <dbReference type="ARBA" id="ARBA00023125"/>
    </source>
</evidence>
<proteinExistence type="predicted"/>
<evidence type="ECO:0000256" key="4">
    <source>
        <dbReference type="ARBA" id="ARBA00023163"/>
    </source>
</evidence>
<keyword evidence="3" id="KW-0010">Activator</keyword>
<dbReference type="GO" id="GO:0003700">
    <property type="term" value="F:DNA-binding transcription factor activity"/>
    <property type="evidence" value="ECO:0007669"/>
    <property type="project" value="InterPro"/>
</dbReference>
<dbReference type="Pfam" id="PF12833">
    <property type="entry name" value="HTH_18"/>
    <property type="match status" value="1"/>
</dbReference>
<dbReference type="InterPro" id="IPR050204">
    <property type="entry name" value="AraC_XylS_family_regulators"/>
</dbReference>
<evidence type="ECO:0000256" key="1">
    <source>
        <dbReference type="ARBA" id="ARBA00023015"/>
    </source>
</evidence>
<dbReference type="Proteomes" id="UP000031572">
    <property type="component" value="Unassembled WGS sequence"/>
</dbReference>
<dbReference type="SUPFAM" id="SSF51215">
    <property type="entry name" value="Regulatory protein AraC"/>
    <property type="match status" value="1"/>
</dbReference>
<evidence type="ECO:0000256" key="3">
    <source>
        <dbReference type="ARBA" id="ARBA00023159"/>
    </source>
</evidence>
<sequence length="273" mass="30571">MSPPVPPNHQFWRDEALPFLEARAIHDGRAVCYARHAHETFSIGTVTGGQSIYVNGKVRERIAAGAVVVMNPGDAHACNPLGHQPWSYRMLYVDALWLNRLQHELGFSKNRGLRTFSTRVTYSPGLYAGLNQLCAVLNDERAEQLHKHSAAISFFAEVQRQLDPAPGVPAEANHKLARAAEYIDAHCTRALKLDEICTAADLSASYLIRAFKQRYGMTPHEYLLNRRIQFCRARLRRGHAIADLALEAGFADQAHFQRAFKRLVAATPGQYRG</sequence>
<dbReference type="InterPro" id="IPR037923">
    <property type="entry name" value="HTH-like"/>
</dbReference>
<dbReference type="SUPFAM" id="SSF46689">
    <property type="entry name" value="Homeodomain-like"/>
    <property type="match status" value="2"/>
</dbReference>
<evidence type="ECO:0000313" key="6">
    <source>
        <dbReference type="EMBL" id="KIF83891.1"/>
    </source>
</evidence>
<dbReference type="PROSITE" id="PS01124">
    <property type="entry name" value="HTH_ARAC_FAMILY_2"/>
    <property type="match status" value="1"/>
</dbReference>
<dbReference type="PRINTS" id="PR00032">
    <property type="entry name" value="HTHARAC"/>
</dbReference>
<keyword evidence="2" id="KW-0238">DNA-binding</keyword>